<evidence type="ECO:0000313" key="3">
    <source>
        <dbReference type="Proteomes" id="UP000039865"/>
    </source>
</evidence>
<evidence type="ECO:0000313" key="2">
    <source>
        <dbReference type="EMBL" id="CDW71817.1"/>
    </source>
</evidence>
<sequence length="360" mass="40084">MSKLNLKHNLIILLILLAYPHSYLCQKQAWELRGTEYESQTAAAKYNQLWNLIKANQQSHAWLGAAALPGFLAEKMDPTLKWVADTVPFSAEAGMRQKFTHTVGVHATCEFVPTILGNQYTGIFQGAQYGIIRFSTGPQPDETKVNWFEAIGNFAPGFAIKFLRDGVPSVNLLTLTAGFQTSWNFFGNSFSNHILPPAPPIGPKFREATQFIQHLGLSHAAAFDESGVPAFTPRFPFQLLYEAPQELKNMFTADFEAEFTEQLMRIKCGQTVFRVFALASPTADKQYIGDIVLTSDVIRSNWGDSFLFFKHQDGAEDLALRSEWTTALTVTAATPTCPIHSIRQFVSSAFQQAVNFAGQQ</sequence>
<reference evidence="2 3" key="1">
    <citation type="submission" date="2014-06" db="EMBL/GenBank/DDBJ databases">
        <authorList>
            <person name="Swart Estienne"/>
        </authorList>
    </citation>
    <scope>NUCLEOTIDE SEQUENCE [LARGE SCALE GENOMIC DNA]</scope>
    <source>
        <strain evidence="2 3">130c</strain>
    </source>
</reference>
<evidence type="ECO:0000256" key="1">
    <source>
        <dbReference type="SAM" id="SignalP"/>
    </source>
</evidence>
<dbReference type="EMBL" id="CCKQ01000723">
    <property type="protein sequence ID" value="CDW71817.1"/>
    <property type="molecule type" value="Genomic_DNA"/>
</dbReference>
<proteinExistence type="predicted"/>
<organism evidence="2 3">
    <name type="scientific">Stylonychia lemnae</name>
    <name type="common">Ciliate</name>
    <dbReference type="NCBI Taxonomy" id="5949"/>
    <lineage>
        <taxon>Eukaryota</taxon>
        <taxon>Sar</taxon>
        <taxon>Alveolata</taxon>
        <taxon>Ciliophora</taxon>
        <taxon>Intramacronucleata</taxon>
        <taxon>Spirotrichea</taxon>
        <taxon>Stichotrichia</taxon>
        <taxon>Sporadotrichida</taxon>
        <taxon>Oxytrichidae</taxon>
        <taxon>Stylonychinae</taxon>
        <taxon>Stylonychia</taxon>
    </lineage>
</organism>
<dbReference type="AlphaFoldDB" id="A0A077ZPE0"/>
<keyword evidence="3" id="KW-1185">Reference proteome</keyword>
<dbReference type="InParanoid" id="A0A077ZPE0"/>
<dbReference type="OrthoDB" id="187102at2759"/>
<gene>
    <name evidence="2" type="primary">Contig6744.g7216</name>
    <name evidence="2" type="ORF">STYLEM_767</name>
</gene>
<protein>
    <submittedName>
        <fullName evidence="2">Uncharacterized protein</fullName>
    </submittedName>
</protein>
<feature type="chain" id="PRO_5001728831" evidence="1">
    <location>
        <begin position="26"/>
        <end position="360"/>
    </location>
</feature>
<accession>A0A077ZPE0</accession>
<keyword evidence="1" id="KW-0732">Signal</keyword>
<feature type="signal peptide" evidence="1">
    <location>
        <begin position="1"/>
        <end position="25"/>
    </location>
</feature>
<dbReference type="Proteomes" id="UP000039865">
    <property type="component" value="Unassembled WGS sequence"/>
</dbReference>
<name>A0A077ZPE0_STYLE</name>